<evidence type="ECO:0000256" key="45">
    <source>
        <dbReference type="ARBA" id="ARBA00049372"/>
    </source>
</evidence>
<comment type="catalytic activity">
    <reaction evidence="27">
        <text>1-(9Z-octadecenoyl)-glycerol + H2O = glycerol + (9Z)-octadecenoate + H(+)</text>
        <dbReference type="Rhea" id="RHEA:38487"/>
        <dbReference type="ChEBI" id="CHEBI:15377"/>
        <dbReference type="ChEBI" id="CHEBI:15378"/>
        <dbReference type="ChEBI" id="CHEBI:17754"/>
        <dbReference type="ChEBI" id="CHEBI:30823"/>
        <dbReference type="ChEBI" id="CHEBI:75342"/>
    </reaction>
    <physiologicalReaction direction="left-to-right" evidence="27">
        <dbReference type="Rhea" id="RHEA:38488"/>
    </physiologicalReaction>
</comment>
<keyword evidence="9 48" id="KW-0732">Signal</keyword>
<comment type="catalytic activity">
    <reaction evidence="43">
        <text>1-hexadecanoyl-2-(9Z)-octadecenoyl-3-octadecanoyl-sn-glycerol + H2O = 1-hexadecanoyl-3-octadecanoyl-sn-glycerol + (9Z)-octadecenoate + H(+)</text>
        <dbReference type="Rhea" id="RHEA:41103"/>
        <dbReference type="ChEBI" id="CHEBI:15377"/>
        <dbReference type="ChEBI" id="CHEBI:15378"/>
        <dbReference type="ChEBI" id="CHEBI:30823"/>
        <dbReference type="ChEBI" id="CHEBI:77623"/>
        <dbReference type="ChEBI" id="CHEBI:77624"/>
    </reaction>
    <physiologicalReaction direction="left-to-right" evidence="43">
        <dbReference type="Rhea" id="RHEA:41104"/>
    </physiologicalReaction>
</comment>
<evidence type="ECO:0000256" key="48">
    <source>
        <dbReference type="SAM" id="SignalP"/>
    </source>
</evidence>
<evidence type="ECO:0000256" key="11">
    <source>
        <dbReference type="ARBA" id="ARBA00022801"/>
    </source>
</evidence>
<comment type="function">
    <text evidence="24">Calcium-independent membrane-associated phospholipase that catalyzes complete diacylation of phospholipids by hydrolyzing both sn-1 and sn-2 fatty acyl chains attached to the glycerol backbone (phospholipase B activity). Has dual phospholipase and lysophospholipase activities toward diacylphospholipids. Preferentially cleaves sn-2 ester bonds over sn-1 bonds. Acts as a lipase toward glycerolipid substrates. Hydrolyzes fatty acyl chains of diacylglycerols with preference for the sn-2 position and of triacylglycerols with not positional selectivity. May also hydrolyze long chain retinyl esters such as retinyl palmitate. May contribute to digestion of dietary phospholipids, glycerolipids and retinoids, facilitating lipid absorption at the brush border.</text>
</comment>
<evidence type="ECO:0000256" key="7">
    <source>
        <dbReference type="ARBA" id="ARBA00022475"/>
    </source>
</evidence>
<dbReference type="InterPro" id="IPR036514">
    <property type="entry name" value="SGNH_hydro_sf"/>
</dbReference>
<evidence type="ECO:0000256" key="21">
    <source>
        <dbReference type="ARBA" id="ARBA00031182"/>
    </source>
</evidence>
<evidence type="ECO:0000256" key="41">
    <source>
        <dbReference type="ARBA" id="ARBA00048869"/>
    </source>
</evidence>
<evidence type="ECO:0000256" key="12">
    <source>
        <dbReference type="ARBA" id="ARBA00022989"/>
    </source>
</evidence>
<dbReference type="GO" id="GO:0006644">
    <property type="term" value="P:phospholipid metabolic process"/>
    <property type="evidence" value="ECO:0007669"/>
    <property type="project" value="TreeGrafter"/>
</dbReference>
<evidence type="ECO:0000256" key="9">
    <source>
        <dbReference type="ARBA" id="ARBA00022729"/>
    </source>
</evidence>
<evidence type="ECO:0000256" key="30">
    <source>
        <dbReference type="ARBA" id="ARBA00048015"/>
    </source>
</evidence>
<dbReference type="PROSITE" id="PS01098">
    <property type="entry name" value="LIPASE_GDSL_SER"/>
    <property type="match status" value="1"/>
</dbReference>
<comment type="catalytic activity">
    <reaction evidence="40">
        <text>1-hexadecanoyl-2-(9Z-octadecenoyl)-sn-glycero-3-phosphocholine + H2O = 1-hexadecanoyl-sn-glycero-3-phosphocholine + (9Z)-octadecenoate + H(+)</text>
        <dbReference type="Rhea" id="RHEA:38779"/>
        <dbReference type="ChEBI" id="CHEBI:15377"/>
        <dbReference type="ChEBI" id="CHEBI:15378"/>
        <dbReference type="ChEBI" id="CHEBI:30823"/>
        <dbReference type="ChEBI" id="CHEBI:72998"/>
        <dbReference type="ChEBI" id="CHEBI:73001"/>
    </reaction>
    <physiologicalReaction direction="left-to-right" evidence="40">
        <dbReference type="Rhea" id="RHEA:38780"/>
    </physiologicalReaction>
</comment>
<dbReference type="AlphaFoldDB" id="A0A914W6T7"/>
<comment type="catalytic activity">
    <reaction evidence="31">
        <text>a 1-O-alkyl-2-acyl-sn-glycero-3-phosphocholine + H2O = a 1-O-alkyl-sn-glycero-3-phosphocholine + a fatty acid + H(+)</text>
        <dbReference type="Rhea" id="RHEA:36231"/>
        <dbReference type="ChEBI" id="CHEBI:15377"/>
        <dbReference type="ChEBI" id="CHEBI:15378"/>
        <dbReference type="ChEBI" id="CHEBI:28868"/>
        <dbReference type="ChEBI" id="CHEBI:30909"/>
        <dbReference type="ChEBI" id="CHEBI:36702"/>
        <dbReference type="EC" id="3.1.1.4"/>
    </reaction>
    <physiologicalReaction direction="left-to-right" evidence="31">
        <dbReference type="Rhea" id="RHEA:36232"/>
    </physiologicalReaction>
</comment>
<evidence type="ECO:0000256" key="35">
    <source>
        <dbReference type="ARBA" id="ARBA00048374"/>
    </source>
</evidence>
<comment type="catalytic activity">
    <reaction evidence="32">
        <text>1,2-di-(9Z-octadecenoyl)-sn-glycero-3-phosphocholine + H2O = 1-(9Z-octadecenoyl)-sn-glycero-3-phosphocholine + (9Z)-octadecenoate + H(+)</text>
        <dbReference type="Rhea" id="RHEA:40923"/>
        <dbReference type="ChEBI" id="CHEBI:15377"/>
        <dbReference type="ChEBI" id="CHEBI:15378"/>
        <dbReference type="ChEBI" id="CHEBI:28610"/>
        <dbReference type="ChEBI" id="CHEBI:30823"/>
        <dbReference type="ChEBI" id="CHEBI:74669"/>
    </reaction>
    <physiologicalReaction direction="left-to-right" evidence="32">
        <dbReference type="Rhea" id="RHEA:40924"/>
    </physiologicalReaction>
</comment>
<accession>A0A914W6T7</accession>
<dbReference type="Pfam" id="PF00657">
    <property type="entry name" value="Lipase_GDSL"/>
    <property type="match status" value="1"/>
</dbReference>
<comment type="catalytic activity">
    <reaction evidence="33">
        <text>1,2-dihexadecanoyl-sn-glycero-3-phosphocholine + H2O = 1-hexadecanoyl-sn-glycero-3-phosphocholine + hexadecanoate + H(+)</text>
        <dbReference type="Rhea" id="RHEA:41223"/>
        <dbReference type="ChEBI" id="CHEBI:7896"/>
        <dbReference type="ChEBI" id="CHEBI:15377"/>
        <dbReference type="ChEBI" id="CHEBI:15378"/>
        <dbReference type="ChEBI" id="CHEBI:72998"/>
        <dbReference type="ChEBI" id="CHEBI:72999"/>
    </reaction>
    <physiologicalReaction direction="left-to-right" evidence="33">
        <dbReference type="Rhea" id="RHEA:41224"/>
    </physiologicalReaction>
</comment>
<evidence type="ECO:0000256" key="18">
    <source>
        <dbReference type="ARBA" id="ARBA00023408"/>
    </source>
</evidence>
<keyword evidence="10" id="KW-0677">Repeat</keyword>
<organism evidence="49 50">
    <name type="scientific">Plectus sambesii</name>
    <dbReference type="NCBI Taxonomy" id="2011161"/>
    <lineage>
        <taxon>Eukaryota</taxon>
        <taxon>Metazoa</taxon>
        <taxon>Ecdysozoa</taxon>
        <taxon>Nematoda</taxon>
        <taxon>Chromadorea</taxon>
        <taxon>Plectida</taxon>
        <taxon>Plectina</taxon>
        <taxon>Plectoidea</taxon>
        <taxon>Plectidae</taxon>
        <taxon>Plectus</taxon>
    </lineage>
</organism>
<evidence type="ECO:0000256" key="25">
    <source>
        <dbReference type="ARBA" id="ARBA00047324"/>
    </source>
</evidence>
<evidence type="ECO:0000256" key="27">
    <source>
        <dbReference type="ARBA" id="ARBA00047438"/>
    </source>
</evidence>
<dbReference type="GO" id="GO:0004806">
    <property type="term" value="F:triacylglycerol lipase activity"/>
    <property type="evidence" value="ECO:0007669"/>
    <property type="project" value="UniProtKB-EC"/>
</dbReference>
<evidence type="ECO:0000313" key="49">
    <source>
        <dbReference type="Proteomes" id="UP000887566"/>
    </source>
</evidence>
<dbReference type="Proteomes" id="UP000887566">
    <property type="component" value="Unplaced"/>
</dbReference>
<comment type="catalytic activity">
    <reaction evidence="25">
        <text>1-hexadecanoyl-2-(9Z)-octadecenoyl-3-octadecanoyl-sn-glycerol + H2O = 2-(9Z-octadecenoyl)-3-octadecanoyl-sn-glycerol + hexadecanoate + H(+)</text>
        <dbReference type="Rhea" id="RHEA:41107"/>
        <dbReference type="ChEBI" id="CHEBI:7896"/>
        <dbReference type="ChEBI" id="CHEBI:15377"/>
        <dbReference type="ChEBI" id="CHEBI:15378"/>
        <dbReference type="ChEBI" id="CHEBI:75558"/>
        <dbReference type="ChEBI" id="CHEBI:77623"/>
    </reaction>
    <physiologicalReaction direction="left-to-right" evidence="25">
        <dbReference type="Rhea" id="RHEA:41108"/>
    </physiologicalReaction>
</comment>
<evidence type="ECO:0000256" key="33">
    <source>
        <dbReference type="ARBA" id="ARBA00048227"/>
    </source>
</evidence>
<comment type="catalytic activity">
    <reaction evidence="26">
        <text>1,3-dihexadecanoyl-2-(9Z-octadecenoyl)glycerol + H2O = 1-hexadecanoyl-2-(9Z-octadecenoyl)-glycerol + hexadecanoate + H(+)</text>
        <dbReference type="Rhea" id="RHEA:40979"/>
        <dbReference type="ChEBI" id="CHEBI:7896"/>
        <dbReference type="ChEBI" id="CHEBI:15377"/>
        <dbReference type="ChEBI" id="CHEBI:15378"/>
        <dbReference type="ChEBI" id="CHEBI:75585"/>
        <dbReference type="ChEBI" id="CHEBI:75688"/>
    </reaction>
    <physiologicalReaction direction="left-to-right" evidence="26">
        <dbReference type="Rhea" id="RHEA:40980"/>
    </physiologicalReaction>
</comment>
<evidence type="ECO:0000256" key="14">
    <source>
        <dbReference type="ARBA" id="ARBA00023136"/>
    </source>
</evidence>
<dbReference type="Gene3D" id="3.40.50.1110">
    <property type="entry name" value="SGNH hydrolase"/>
    <property type="match status" value="1"/>
</dbReference>
<evidence type="ECO:0000256" key="47">
    <source>
        <dbReference type="SAM" id="Phobius"/>
    </source>
</evidence>
<evidence type="ECO:0000256" key="16">
    <source>
        <dbReference type="ARBA" id="ARBA00023264"/>
    </source>
</evidence>
<name>A0A914W6T7_9BILA</name>
<proteinExistence type="inferred from homology"/>
<protein>
    <recommendedName>
        <fullName evidence="6">Phospholipase B1, membrane-associated</fullName>
        <ecNumber evidence="5">3.1.1.3</ecNumber>
        <ecNumber evidence="4">3.1.1.4</ecNumber>
        <ecNumber evidence="3">3.1.1.5</ecNumber>
    </recommendedName>
    <alternativeName>
        <fullName evidence="20">Lysophospholipase</fullName>
    </alternativeName>
    <alternativeName>
        <fullName evidence="21">Phospholipase A2</fullName>
    </alternativeName>
    <alternativeName>
        <fullName evidence="23">Phospholipase B/lipase</fullName>
    </alternativeName>
    <alternativeName>
        <fullName evidence="22">Triacylglycerol lipase</fullName>
    </alternativeName>
</protein>
<comment type="catalytic activity">
    <reaction evidence="42">
        <text>1-O-hexadecyl-2-(9Z)-octadecenoyl-sn-glycero-3-phosphocholine + H2O = 1-O-hexadecyl-sn-glycero-3-phosphocholine + (9Z)-octadecenoate + H(+)</text>
        <dbReference type="Rhea" id="RHEA:40915"/>
        <dbReference type="ChEBI" id="CHEBI:15377"/>
        <dbReference type="ChEBI" id="CHEBI:15378"/>
        <dbReference type="ChEBI" id="CHEBI:30823"/>
        <dbReference type="ChEBI" id="CHEBI:34112"/>
        <dbReference type="ChEBI" id="CHEBI:64496"/>
    </reaction>
    <physiologicalReaction direction="left-to-right" evidence="42">
        <dbReference type="Rhea" id="RHEA:40916"/>
    </physiologicalReaction>
</comment>
<feature type="transmembrane region" description="Helical" evidence="47">
    <location>
        <begin position="481"/>
        <end position="503"/>
    </location>
</feature>
<comment type="catalytic activity">
    <reaction evidence="34">
        <text>1-hexadecanoyl-2-(9Z,12Z-octadecadienoyl)-sn-glycero-3-phosphocholine + H2O = 2-(9Z,12Z-octadecadienoyl)-sn-glycero-3-phosphocholine + hexadecanoate + H(+)</text>
        <dbReference type="Rhea" id="RHEA:40971"/>
        <dbReference type="ChEBI" id="CHEBI:7896"/>
        <dbReference type="ChEBI" id="CHEBI:15377"/>
        <dbReference type="ChEBI" id="CHEBI:15378"/>
        <dbReference type="ChEBI" id="CHEBI:73002"/>
        <dbReference type="ChEBI" id="CHEBI:76084"/>
    </reaction>
    <physiologicalReaction direction="left-to-right" evidence="34">
        <dbReference type="Rhea" id="RHEA:40972"/>
    </physiologicalReaction>
</comment>
<evidence type="ECO:0000256" key="40">
    <source>
        <dbReference type="ARBA" id="ARBA00048699"/>
    </source>
</evidence>
<evidence type="ECO:0000256" key="44">
    <source>
        <dbReference type="ARBA" id="ARBA00049363"/>
    </source>
</evidence>
<comment type="catalytic activity">
    <reaction evidence="17">
        <text>a triacylglycerol + H2O = a diacylglycerol + a fatty acid + H(+)</text>
        <dbReference type="Rhea" id="RHEA:12044"/>
        <dbReference type="ChEBI" id="CHEBI:15377"/>
        <dbReference type="ChEBI" id="CHEBI:15378"/>
        <dbReference type="ChEBI" id="CHEBI:17855"/>
        <dbReference type="ChEBI" id="CHEBI:18035"/>
        <dbReference type="ChEBI" id="CHEBI:28868"/>
        <dbReference type="EC" id="3.1.1.3"/>
    </reaction>
    <physiologicalReaction direction="left-to-right" evidence="17">
        <dbReference type="Rhea" id="RHEA:12045"/>
    </physiologicalReaction>
</comment>
<evidence type="ECO:0000256" key="23">
    <source>
        <dbReference type="ARBA" id="ARBA00033022"/>
    </source>
</evidence>
<comment type="similarity">
    <text evidence="2">Belongs to the 'GDSL' lipolytic enzyme family. Phospholipase B1 subfamily.</text>
</comment>
<evidence type="ECO:0000256" key="2">
    <source>
        <dbReference type="ARBA" id="ARBA00009979"/>
    </source>
</evidence>
<keyword evidence="15" id="KW-0325">Glycoprotein</keyword>
<sequence length="531" mass="58993">MALSGWLLAAQLALAGAIIAPGLQPVDYDTKLPFAEIVHNFQNDARTWKSVNEHVSDWSKRSQKTFEDQGNNLTGVEDFHCAEPKLKRAPAESVHAITPADINVVAAMGDSLTAGMGAGAQSLAEDVLEYRGLSFSIGGDGDLKFMTTIPNILRRFNNKLVGASHRVSPVWYKLFSQFNVAVSGSRAPNMYLQATDLVKRMQETELVNIEKDWKLITIFIGANDLCDYCLQPETYSVANYTSNIKAAIDYLKKHLPRTIVNVVSMLKLNMLKDTHSVSPGCELMHSQECRCLIEMDDAALRDAIRSYQEEVRKFEELEEYQSDDQFVVTVAPALEQADLPLNAANEPDLAYLAPDCFHPSQLGHSIMAKQVWNNMFEPFGDKTTEFDNSYPVSISLKCPQPDCPFIRTAMNTLNCSVFQSSSVTAEQRKDFLRKSFGAITPSRAFLMKKQSLTDMPALEAQRFASSSKIVNQSQESSAANAPLIVLTACLALVAAGFMAFILASRRKRNQNRPIDERTPLLSSSFNQSRVY</sequence>
<dbReference type="WBParaSite" id="PSAMB.scaffold3332size18729.g21072.t1">
    <property type="protein sequence ID" value="PSAMB.scaffold3332size18729.g21072.t1"/>
    <property type="gene ID" value="PSAMB.scaffold3332size18729.g21072"/>
</dbReference>
<dbReference type="SUPFAM" id="SSF52266">
    <property type="entry name" value="SGNH hydrolase"/>
    <property type="match status" value="1"/>
</dbReference>
<dbReference type="GO" id="GO:0016324">
    <property type="term" value="C:apical plasma membrane"/>
    <property type="evidence" value="ECO:0007669"/>
    <property type="project" value="UniProtKB-SubCell"/>
</dbReference>
<evidence type="ECO:0000256" key="42">
    <source>
        <dbReference type="ARBA" id="ARBA00048872"/>
    </source>
</evidence>
<keyword evidence="16" id="KW-1208">Phospholipid metabolism</keyword>
<evidence type="ECO:0000313" key="50">
    <source>
        <dbReference type="WBParaSite" id="PSAMB.scaffold3332size18729.g21072.t1"/>
    </source>
</evidence>
<dbReference type="GO" id="GO:0004622">
    <property type="term" value="F:phosphatidylcholine lysophospholipase activity"/>
    <property type="evidence" value="ECO:0007669"/>
    <property type="project" value="UniProtKB-EC"/>
</dbReference>
<evidence type="ECO:0000256" key="5">
    <source>
        <dbReference type="ARBA" id="ARBA00013279"/>
    </source>
</evidence>
<evidence type="ECO:0000256" key="17">
    <source>
        <dbReference type="ARBA" id="ARBA00023369"/>
    </source>
</evidence>
<dbReference type="FunFam" id="3.40.50.1110:FF:000005">
    <property type="entry name" value="Phospholipase B1"/>
    <property type="match status" value="1"/>
</dbReference>
<evidence type="ECO:0000256" key="36">
    <source>
        <dbReference type="ARBA" id="ARBA00048386"/>
    </source>
</evidence>
<evidence type="ECO:0000256" key="26">
    <source>
        <dbReference type="ARBA" id="ARBA00047363"/>
    </source>
</evidence>
<evidence type="ECO:0000256" key="31">
    <source>
        <dbReference type="ARBA" id="ARBA00048049"/>
    </source>
</evidence>
<evidence type="ECO:0000256" key="20">
    <source>
        <dbReference type="ARBA" id="ARBA00029723"/>
    </source>
</evidence>
<dbReference type="GO" id="GO:0004623">
    <property type="term" value="F:phospholipase A2 activity"/>
    <property type="evidence" value="ECO:0007669"/>
    <property type="project" value="UniProtKB-EC"/>
</dbReference>
<evidence type="ECO:0000256" key="6">
    <source>
        <dbReference type="ARBA" id="ARBA00015133"/>
    </source>
</evidence>
<feature type="signal peptide" evidence="48">
    <location>
        <begin position="1"/>
        <end position="17"/>
    </location>
</feature>
<comment type="catalytic activity">
    <reaction evidence="29">
        <text>2,3-di-(9Z)-octadecenoyl-sn-glycerol + H2O = 3-(9Z-octadecenoyl)-sn-glycerol + (9Z)-octadecenoate + H(+)</text>
        <dbReference type="Rhea" id="RHEA:42604"/>
        <dbReference type="ChEBI" id="CHEBI:15377"/>
        <dbReference type="ChEBI" id="CHEBI:15378"/>
        <dbReference type="ChEBI" id="CHEBI:30823"/>
        <dbReference type="ChEBI" id="CHEBI:75824"/>
        <dbReference type="ChEBI" id="CHEBI:75938"/>
    </reaction>
    <physiologicalReaction direction="left-to-right" evidence="29">
        <dbReference type="Rhea" id="RHEA:42605"/>
    </physiologicalReaction>
</comment>
<comment type="catalytic activity">
    <reaction evidence="41">
        <text>1,3-dihexadecanoyl-2-(9Z-octadecenoyl)glycerol + H2O = 1,3-dihexadecanoylglycerol + (9Z)-octadecenoate + H(+)</text>
        <dbReference type="Rhea" id="RHEA:40983"/>
        <dbReference type="ChEBI" id="CHEBI:15377"/>
        <dbReference type="ChEBI" id="CHEBI:15378"/>
        <dbReference type="ChEBI" id="CHEBI:30823"/>
        <dbReference type="ChEBI" id="CHEBI:75688"/>
        <dbReference type="ChEBI" id="CHEBI:77619"/>
    </reaction>
    <physiologicalReaction direction="left-to-right" evidence="41">
        <dbReference type="Rhea" id="RHEA:40984"/>
    </physiologicalReaction>
</comment>
<dbReference type="PANTHER" id="PTHR21325:SF31">
    <property type="entry name" value="GH22081P-RELATED"/>
    <property type="match status" value="1"/>
</dbReference>
<comment type="catalytic activity">
    <reaction evidence="38">
        <text>1-hexadecanoyl-2-(9Z-octadecenoyl)-sn-glycero-3-phosphoethanolamine + H2O = 1-hexadecanoyl-sn-glycero-3-phosphoethanolamine + (9Z)-octadecenoate + H(+)</text>
        <dbReference type="Rhea" id="RHEA:40911"/>
        <dbReference type="ChEBI" id="CHEBI:15377"/>
        <dbReference type="ChEBI" id="CHEBI:15378"/>
        <dbReference type="ChEBI" id="CHEBI:30823"/>
        <dbReference type="ChEBI" id="CHEBI:73004"/>
        <dbReference type="ChEBI" id="CHEBI:73007"/>
    </reaction>
    <physiologicalReaction direction="left-to-right" evidence="38">
        <dbReference type="Rhea" id="RHEA:40912"/>
    </physiologicalReaction>
</comment>
<evidence type="ECO:0000256" key="46">
    <source>
        <dbReference type="ARBA" id="ARBA00049461"/>
    </source>
</evidence>
<evidence type="ECO:0000256" key="3">
    <source>
        <dbReference type="ARBA" id="ARBA00013274"/>
    </source>
</evidence>
<dbReference type="InterPro" id="IPR008265">
    <property type="entry name" value="Lipase_GDSL_AS"/>
</dbReference>
<keyword evidence="13" id="KW-0443">Lipid metabolism</keyword>
<comment type="catalytic activity">
    <reaction evidence="28">
        <text>1-hexadecanoyl-2-(9Z)-octadecenoyl-3-octadecanoyl-sn-glycerol + H2O = 1-hexadecanoyl-2-(9Z-octadecenoyl)-sn-glycerol + octadecanoate + H(+)</text>
        <dbReference type="Rhea" id="RHEA:41111"/>
        <dbReference type="ChEBI" id="CHEBI:15377"/>
        <dbReference type="ChEBI" id="CHEBI:15378"/>
        <dbReference type="ChEBI" id="CHEBI:25629"/>
        <dbReference type="ChEBI" id="CHEBI:75466"/>
        <dbReference type="ChEBI" id="CHEBI:77623"/>
    </reaction>
    <physiologicalReaction direction="left-to-right" evidence="28">
        <dbReference type="Rhea" id="RHEA:41112"/>
    </physiologicalReaction>
</comment>
<comment type="catalytic activity">
    <reaction evidence="45">
        <text>1,3-di-(9Z-octadecenoyl)-glycerol + H2O = 1-(9Z-octadecenoyl)-glycerol + (9Z)-octadecenoate + H(+)</text>
        <dbReference type="Rhea" id="RHEA:39939"/>
        <dbReference type="ChEBI" id="CHEBI:15377"/>
        <dbReference type="ChEBI" id="CHEBI:15378"/>
        <dbReference type="ChEBI" id="CHEBI:30823"/>
        <dbReference type="ChEBI" id="CHEBI:75342"/>
        <dbReference type="ChEBI" id="CHEBI:75735"/>
    </reaction>
    <physiologicalReaction direction="left-to-right" evidence="45">
        <dbReference type="Rhea" id="RHEA:39940"/>
    </physiologicalReaction>
</comment>
<feature type="chain" id="PRO_5037586555" description="Phospholipase B1, membrane-associated" evidence="48">
    <location>
        <begin position="18"/>
        <end position="531"/>
    </location>
</feature>
<dbReference type="EC" id="3.1.1.5" evidence="3"/>
<comment type="catalytic activity">
    <reaction evidence="19">
        <text>a 1,2-diacyl-sn-glycero-3-phosphocholine + H2O = a 1-acyl-sn-glycero-3-phosphocholine + a fatty acid + H(+)</text>
        <dbReference type="Rhea" id="RHEA:15801"/>
        <dbReference type="ChEBI" id="CHEBI:15377"/>
        <dbReference type="ChEBI" id="CHEBI:15378"/>
        <dbReference type="ChEBI" id="CHEBI:28868"/>
        <dbReference type="ChEBI" id="CHEBI:57643"/>
        <dbReference type="ChEBI" id="CHEBI:58168"/>
        <dbReference type="EC" id="3.1.1.4"/>
    </reaction>
    <physiologicalReaction direction="left-to-right" evidence="19">
        <dbReference type="Rhea" id="RHEA:15802"/>
    </physiologicalReaction>
</comment>
<comment type="catalytic activity">
    <reaction evidence="35">
        <text>1-octadecanoyl-2-(9Z,12Z)-octadecadienoyl-sn-glycerol + H2O = 1-octadecanoyl-sn-glycerol + (9Z,12Z)-octadecadienoate + H(+)</text>
        <dbReference type="Rhea" id="RHEA:40927"/>
        <dbReference type="ChEBI" id="CHEBI:15377"/>
        <dbReference type="ChEBI" id="CHEBI:15378"/>
        <dbReference type="ChEBI" id="CHEBI:30245"/>
        <dbReference type="ChEBI" id="CHEBI:75550"/>
        <dbReference type="ChEBI" id="CHEBI:77097"/>
    </reaction>
    <physiologicalReaction direction="left-to-right" evidence="35">
        <dbReference type="Rhea" id="RHEA:40928"/>
    </physiologicalReaction>
</comment>
<keyword evidence="14 47" id="KW-0472">Membrane</keyword>
<dbReference type="PANTHER" id="PTHR21325">
    <property type="entry name" value="PHOSPHOLIPASE B, PLB1"/>
    <property type="match status" value="1"/>
</dbReference>
<keyword evidence="49" id="KW-1185">Reference proteome</keyword>
<evidence type="ECO:0000256" key="28">
    <source>
        <dbReference type="ARBA" id="ARBA00047459"/>
    </source>
</evidence>
<keyword evidence="8 47" id="KW-0812">Transmembrane</keyword>
<comment type="catalytic activity">
    <reaction evidence="37">
        <text>a 1-acyl-sn-glycero-3-phosphocholine + H2O = sn-glycerol 3-phosphocholine + a fatty acid + H(+)</text>
        <dbReference type="Rhea" id="RHEA:15177"/>
        <dbReference type="ChEBI" id="CHEBI:15377"/>
        <dbReference type="ChEBI" id="CHEBI:15378"/>
        <dbReference type="ChEBI" id="CHEBI:16870"/>
        <dbReference type="ChEBI" id="CHEBI:28868"/>
        <dbReference type="ChEBI" id="CHEBI:58168"/>
        <dbReference type="EC" id="3.1.1.5"/>
    </reaction>
    <physiologicalReaction direction="left-to-right" evidence="37">
        <dbReference type="Rhea" id="RHEA:15178"/>
    </physiologicalReaction>
</comment>
<keyword evidence="11" id="KW-0378">Hydrolase</keyword>
<dbReference type="InterPro" id="IPR038885">
    <property type="entry name" value="PLB1"/>
</dbReference>
<dbReference type="CDD" id="cd01824">
    <property type="entry name" value="Phospholipase_B_like"/>
    <property type="match status" value="1"/>
</dbReference>
<evidence type="ECO:0000256" key="39">
    <source>
        <dbReference type="ARBA" id="ARBA00048656"/>
    </source>
</evidence>
<evidence type="ECO:0000256" key="38">
    <source>
        <dbReference type="ARBA" id="ARBA00048613"/>
    </source>
</evidence>
<comment type="subcellular location">
    <subcellularLocation>
        <location evidence="1">Apical cell membrane</location>
        <topology evidence="1">Single-pass type I membrane protein</topology>
    </subcellularLocation>
</comment>
<evidence type="ECO:0000256" key="34">
    <source>
        <dbReference type="ARBA" id="ARBA00048362"/>
    </source>
</evidence>
<evidence type="ECO:0000256" key="19">
    <source>
        <dbReference type="ARBA" id="ARBA00023422"/>
    </source>
</evidence>
<evidence type="ECO:0000256" key="13">
    <source>
        <dbReference type="ARBA" id="ARBA00023098"/>
    </source>
</evidence>
<evidence type="ECO:0000256" key="1">
    <source>
        <dbReference type="ARBA" id="ARBA00004247"/>
    </source>
</evidence>
<comment type="catalytic activity">
    <reaction evidence="46">
        <text>2-(9Z-octadecenoyl)-glycerol + H2O = glycerol + (9Z)-octadecenoate + H(+)</text>
        <dbReference type="Rhea" id="RHEA:38491"/>
        <dbReference type="ChEBI" id="CHEBI:15377"/>
        <dbReference type="ChEBI" id="CHEBI:15378"/>
        <dbReference type="ChEBI" id="CHEBI:17754"/>
        <dbReference type="ChEBI" id="CHEBI:30823"/>
        <dbReference type="ChEBI" id="CHEBI:73990"/>
    </reaction>
    <physiologicalReaction direction="left-to-right" evidence="46">
        <dbReference type="Rhea" id="RHEA:38492"/>
    </physiologicalReaction>
</comment>
<evidence type="ECO:0000256" key="24">
    <source>
        <dbReference type="ARBA" id="ARBA00045916"/>
    </source>
</evidence>
<evidence type="ECO:0000256" key="4">
    <source>
        <dbReference type="ARBA" id="ARBA00013278"/>
    </source>
</evidence>
<comment type="catalytic activity">
    <reaction evidence="18">
        <text>1-hexadecanoyl-2-(9Z,12Z-octadecadienoyl)-sn-glycero-3-phosphocholine + H2O = (9Z,12Z)-octadecadienoate + 1-hexadecanoyl-sn-glycero-3-phosphocholine + H(+)</text>
        <dbReference type="Rhea" id="RHEA:40811"/>
        <dbReference type="ChEBI" id="CHEBI:15377"/>
        <dbReference type="ChEBI" id="CHEBI:15378"/>
        <dbReference type="ChEBI" id="CHEBI:30245"/>
        <dbReference type="ChEBI" id="CHEBI:72998"/>
        <dbReference type="ChEBI" id="CHEBI:73002"/>
    </reaction>
    <physiologicalReaction direction="left-to-right" evidence="18">
        <dbReference type="Rhea" id="RHEA:40812"/>
    </physiologicalReaction>
</comment>
<comment type="catalytic activity">
    <reaction evidence="44">
        <text>1,2-dihexadecanoyl-sn-glycero-3-phosphocholine + 2 H2O = sn-glycerol 3-phosphocholine + 2 hexadecanoate + 2 H(+)</text>
        <dbReference type="Rhea" id="RHEA:40975"/>
        <dbReference type="ChEBI" id="CHEBI:7896"/>
        <dbReference type="ChEBI" id="CHEBI:15377"/>
        <dbReference type="ChEBI" id="CHEBI:15378"/>
        <dbReference type="ChEBI" id="CHEBI:16870"/>
        <dbReference type="ChEBI" id="CHEBI:72999"/>
    </reaction>
    <physiologicalReaction direction="left-to-right" evidence="44">
        <dbReference type="Rhea" id="RHEA:40976"/>
    </physiologicalReaction>
</comment>
<dbReference type="EC" id="3.1.1.3" evidence="5"/>
<evidence type="ECO:0000256" key="22">
    <source>
        <dbReference type="ARBA" id="ARBA00031485"/>
    </source>
</evidence>
<evidence type="ECO:0000256" key="15">
    <source>
        <dbReference type="ARBA" id="ARBA00023180"/>
    </source>
</evidence>
<evidence type="ECO:0000256" key="43">
    <source>
        <dbReference type="ARBA" id="ARBA00048939"/>
    </source>
</evidence>
<comment type="catalytic activity">
    <reaction evidence="39">
        <text>1-hexadecanoyl-sn-glycero-3-phosphocholine + H2O = sn-glycerol 3-phosphocholine + hexadecanoate + H(+)</text>
        <dbReference type="Rhea" id="RHEA:40435"/>
        <dbReference type="ChEBI" id="CHEBI:7896"/>
        <dbReference type="ChEBI" id="CHEBI:15377"/>
        <dbReference type="ChEBI" id="CHEBI:15378"/>
        <dbReference type="ChEBI" id="CHEBI:16870"/>
        <dbReference type="ChEBI" id="CHEBI:72998"/>
    </reaction>
    <physiologicalReaction direction="left-to-right" evidence="39">
        <dbReference type="Rhea" id="RHEA:40436"/>
    </physiologicalReaction>
</comment>
<evidence type="ECO:0000256" key="8">
    <source>
        <dbReference type="ARBA" id="ARBA00022692"/>
    </source>
</evidence>
<dbReference type="InterPro" id="IPR035547">
    <property type="entry name" value="Phospholipase_B"/>
</dbReference>
<dbReference type="InterPro" id="IPR001087">
    <property type="entry name" value="GDSL"/>
</dbReference>
<keyword evidence="12 47" id="KW-1133">Transmembrane helix</keyword>
<evidence type="ECO:0000256" key="29">
    <source>
        <dbReference type="ARBA" id="ARBA00048011"/>
    </source>
</evidence>
<dbReference type="EC" id="3.1.1.4" evidence="4"/>
<evidence type="ECO:0000256" key="10">
    <source>
        <dbReference type="ARBA" id="ARBA00022737"/>
    </source>
</evidence>
<comment type="catalytic activity">
    <reaction evidence="36">
        <text>1,2,3-tri-(9Z-octadecenoyl)-glycerol + H2O = di-(9Z)-octadecenoylglycerol + (9Z)-octadecenoate + H(+)</text>
        <dbReference type="Rhea" id="RHEA:38575"/>
        <dbReference type="ChEBI" id="CHEBI:15377"/>
        <dbReference type="ChEBI" id="CHEBI:15378"/>
        <dbReference type="ChEBI" id="CHEBI:30823"/>
        <dbReference type="ChEBI" id="CHEBI:53753"/>
        <dbReference type="ChEBI" id="CHEBI:75945"/>
    </reaction>
    <physiologicalReaction direction="left-to-right" evidence="36">
        <dbReference type="Rhea" id="RHEA:38576"/>
    </physiologicalReaction>
</comment>
<evidence type="ECO:0000256" key="32">
    <source>
        <dbReference type="ARBA" id="ARBA00048058"/>
    </source>
</evidence>
<evidence type="ECO:0000256" key="37">
    <source>
        <dbReference type="ARBA" id="ARBA00048454"/>
    </source>
</evidence>
<keyword evidence="7" id="KW-1003">Cell membrane</keyword>
<reference evidence="50" key="1">
    <citation type="submission" date="2022-11" db="UniProtKB">
        <authorList>
            <consortium name="WormBaseParasite"/>
        </authorList>
    </citation>
    <scope>IDENTIFICATION</scope>
</reference>
<comment type="catalytic activity">
    <reaction evidence="30">
        <text>1-hexadecanoyl-2-(9Z-octadecenoyl)-sn-glycero-3-phospho-(1'-sn-glycerol) + H2O = 1-hexadecanoyl-sn-glycero-3-phospho-(1'-sn-glycerol) + (9Z)-octadecenoate + H(+)</text>
        <dbReference type="Rhea" id="RHEA:40919"/>
        <dbReference type="ChEBI" id="CHEBI:15377"/>
        <dbReference type="ChEBI" id="CHEBI:15378"/>
        <dbReference type="ChEBI" id="CHEBI:30823"/>
        <dbReference type="ChEBI" id="CHEBI:72841"/>
        <dbReference type="ChEBI" id="CHEBI:75158"/>
    </reaction>
    <physiologicalReaction direction="left-to-right" evidence="30">
        <dbReference type="Rhea" id="RHEA:40920"/>
    </physiologicalReaction>
</comment>